<accession>A0A3N1HKW2</accession>
<evidence type="ECO:0000259" key="1">
    <source>
        <dbReference type="Pfam" id="PF18096"/>
    </source>
</evidence>
<evidence type="ECO:0000313" key="2">
    <source>
        <dbReference type="EMBL" id="ROP43168.1"/>
    </source>
</evidence>
<dbReference type="InParanoid" id="A0A3N1HKW2"/>
<dbReference type="EMBL" id="RJKN01000004">
    <property type="protein sequence ID" value="ROP43168.1"/>
    <property type="molecule type" value="Genomic_DNA"/>
</dbReference>
<evidence type="ECO:0000313" key="3">
    <source>
        <dbReference type="Proteomes" id="UP000276232"/>
    </source>
</evidence>
<gene>
    <name evidence="2" type="ORF">EDC03_1765</name>
</gene>
<dbReference type="InterPro" id="IPR041497">
    <property type="entry name" value="Thump-like"/>
</dbReference>
<organism evidence="2 3">
    <name type="scientific">Pseudokineococcus lusitanus</name>
    <dbReference type="NCBI Taxonomy" id="763993"/>
    <lineage>
        <taxon>Bacteria</taxon>
        <taxon>Bacillati</taxon>
        <taxon>Actinomycetota</taxon>
        <taxon>Actinomycetes</taxon>
        <taxon>Kineosporiales</taxon>
        <taxon>Kineosporiaceae</taxon>
        <taxon>Pseudokineococcus</taxon>
    </lineage>
</organism>
<dbReference type="AlphaFoldDB" id="A0A3N1HKW2"/>
<reference evidence="2 3" key="1">
    <citation type="journal article" date="2015" name="Stand. Genomic Sci.">
        <title>Genomic Encyclopedia of Bacterial and Archaeal Type Strains, Phase III: the genomes of soil and plant-associated and newly described type strains.</title>
        <authorList>
            <person name="Whitman W.B."/>
            <person name="Woyke T."/>
            <person name="Klenk H.P."/>
            <person name="Zhou Y."/>
            <person name="Lilburn T.G."/>
            <person name="Beck B.J."/>
            <person name="De Vos P."/>
            <person name="Vandamme P."/>
            <person name="Eisen J.A."/>
            <person name="Garrity G."/>
            <person name="Hugenholtz P."/>
            <person name="Kyrpides N.C."/>
        </authorList>
    </citation>
    <scope>NUCLEOTIDE SEQUENCE [LARGE SCALE GENOMIC DNA]</scope>
    <source>
        <strain evidence="2 3">CECT 7306</strain>
    </source>
</reference>
<dbReference type="Proteomes" id="UP000276232">
    <property type="component" value="Unassembled WGS sequence"/>
</dbReference>
<dbReference type="RefSeq" id="WP_123379865.1">
    <property type="nucleotide sequence ID" value="NZ_RJKN01000004.1"/>
</dbReference>
<dbReference type="Gene3D" id="3.40.50.150">
    <property type="entry name" value="Vaccinia Virus protein VP39"/>
    <property type="match status" value="1"/>
</dbReference>
<keyword evidence="3" id="KW-1185">Reference proteome</keyword>
<protein>
    <recommendedName>
        <fullName evidence="1">THUMP-like domain-containing protein</fullName>
    </recommendedName>
</protein>
<dbReference type="InterPro" id="IPR029063">
    <property type="entry name" value="SAM-dependent_MTases_sf"/>
</dbReference>
<dbReference type="CDD" id="cd02440">
    <property type="entry name" value="AdoMet_MTases"/>
    <property type="match status" value="1"/>
</dbReference>
<name>A0A3N1HKW2_9ACTN</name>
<proteinExistence type="predicted"/>
<sequence>MEDPAAAGLAAVLTPAGRALLDGLPPYDEAGAMALGERLRAQGHDPALVAAALTQSRLRARAVAKLGGRARTMLLTATGLEQATRREVAERHADRFVATGAGRVADLGCGVGGDAVVVADRGPGVLAVDRDPATAAVAAANLAPYPAAEVRCEDVAATDLAGVDAVWLDPARRDAAGRRVLDPRRASPPLSFAEALAAERPVGVKTAPGIDHDVVPAGWECQWTSVGGDVVEAALWSGALARPGVRRSAVVLPATGGAGVVVDDADDPFADGGPPVGPVGTHLYEPDGAVVRAGLVGAVVAATGGRLVDPTIAYVTADAALDLPTAAGYVVDEVMPFSLKGLRQRLRERGVGRLVVKKRGTAVEPEELRRRLRLEGPHEAVVVLTRVAGRQSALVCRALRSP</sequence>
<feature type="domain" description="THUMP-like" evidence="1">
    <location>
        <begin position="328"/>
        <end position="397"/>
    </location>
</feature>
<dbReference type="SUPFAM" id="SSF53335">
    <property type="entry name" value="S-adenosyl-L-methionine-dependent methyltransferases"/>
    <property type="match status" value="1"/>
</dbReference>
<dbReference type="Pfam" id="PF18096">
    <property type="entry name" value="Thump_like"/>
    <property type="match status" value="1"/>
</dbReference>
<comment type="caution">
    <text evidence="2">The sequence shown here is derived from an EMBL/GenBank/DDBJ whole genome shotgun (WGS) entry which is preliminary data.</text>
</comment>